<gene>
    <name evidence="2" type="ordered locus">SpiGrapes_2768</name>
</gene>
<protein>
    <recommendedName>
        <fullName evidence="4">DUF2812 domain-containing protein</fullName>
    </recommendedName>
</protein>
<dbReference type="eggNOG" id="ENOG50329RG">
    <property type="taxonomic scope" value="Bacteria"/>
</dbReference>
<dbReference type="OrthoDB" id="8757095at2"/>
<organism evidence="2 3">
    <name type="scientific">Sphaerochaeta pleomorpha (strain ATCC BAA-1885 / DSM 22778 / Grapes)</name>
    <dbReference type="NCBI Taxonomy" id="158190"/>
    <lineage>
        <taxon>Bacteria</taxon>
        <taxon>Pseudomonadati</taxon>
        <taxon>Spirochaetota</taxon>
        <taxon>Spirochaetia</taxon>
        <taxon>Spirochaetales</taxon>
        <taxon>Sphaerochaetaceae</taxon>
        <taxon>Sphaerochaeta</taxon>
    </lineage>
</organism>
<accession>G8QW01</accession>
<dbReference type="EMBL" id="CP003155">
    <property type="protein sequence ID" value="AEV30525.1"/>
    <property type="molecule type" value="Genomic_DNA"/>
</dbReference>
<dbReference type="KEGG" id="sgp:SpiGrapes_2768"/>
<evidence type="ECO:0000256" key="1">
    <source>
        <dbReference type="SAM" id="Phobius"/>
    </source>
</evidence>
<dbReference type="RefSeq" id="WP_014271364.1">
    <property type="nucleotide sequence ID" value="NC_016633.1"/>
</dbReference>
<keyword evidence="3" id="KW-1185">Reference proteome</keyword>
<evidence type="ECO:0000313" key="2">
    <source>
        <dbReference type="EMBL" id="AEV30525.1"/>
    </source>
</evidence>
<dbReference type="STRING" id="158190.SpiGrapes_2768"/>
<keyword evidence="1" id="KW-0472">Membrane</keyword>
<keyword evidence="1" id="KW-1133">Transmembrane helix</keyword>
<dbReference type="AlphaFoldDB" id="G8QW01"/>
<evidence type="ECO:0008006" key="4">
    <source>
        <dbReference type="Google" id="ProtNLM"/>
    </source>
</evidence>
<dbReference type="HOGENOM" id="CLU_101727_2_0_12"/>
<feature type="transmembrane region" description="Helical" evidence="1">
    <location>
        <begin position="122"/>
        <end position="141"/>
    </location>
</feature>
<proteinExistence type="predicted"/>
<dbReference type="Proteomes" id="UP000005632">
    <property type="component" value="Chromosome"/>
</dbReference>
<dbReference type="Pfam" id="PF11193">
    <property type="entry name" value="DUF2812"/>
    <property type="match status" value="1"/>
</dbReference>
<sequence length="181" mass="22088">MSSQKREFKIFTIVEYEREQEYLRSQHKKGWKLVHLTFPGIYLFEACESEDVVYQLDYHKEGLGSQDSYVQIFKDCGWEYLFDFMGYSYVRKSIAHMQGNEEIFCDEASRIDFIERVFKGRMLPLVFLFFLTIIPQTILQASYLQSEPHRTLFYIYLMLFVFYLYIFIRFALQYRKLKQRH</sequence>
<dbReference type="InterPro" id="IPR021359">
    <property type="entry name" value="DUF2812"/>
</dbReference>
<feature type="transmembrane region" description="Helical" evidence="1">
    <location>
        <begin position="153"/>
        <end position="172"/>
    </location>
</feature>
<keyword evidence="1" id="KW-0812">Transmembrane</keyword>
<name>G8QW01_SPHPG</name>
<reference evidence="2 3" key="1">
    <citation type="submission" date="2011-11" db="EMBL/GenBank/DDBJ databases">
        <title>Complete sequence of Spirochaeta sp. grapes.</title>
        <authorList>
            <consortium name="US DOE Joint Genome Institute"/>
            <person name="Lucas S."/>
            <person name="Han J."/>
            <person name="Lapidus A."/>
            <person name="Cheng J.-F."/>
            <person name="Goodwin L."/>
            <person name="Pitluck S."/>
            <person name="Peters L."/>
            <person name="Ovchinnikova G."/>
            <person name="Munk A.C."/>
            <person name="Detter J.C."/>
            <person name="Han C."/>
            <person name="Tapia R."/>
            <person name="Land M."/>
            <person name="Hauser L."/>
            <person name="Kyrpides N."/>
            <person name="Ivanova N."/>
            <person name="Pagani I."/>
            <person name="Ritalahtilisa K."/>
            <person name="Loeffler F."/>
            <person name="Woyke T."/>
        </authorList>
    </citation>
    <scope>NUCLEOTIDE SEQUENCE [LARGE SCALE GENOMIC DNA]</scope>
    <source>
        <strain evidence="3">ATCC BAA-1885 / DSM 22778 / Grapes</strain>
    </source>
</reference>
<evidence type="ECO:0000313" key="3">
    <source>
        <dbReference type="Proteomes" id="UP000005632"/>
    </source>
</evidence>